<dbReference type="EMBL" id="BMEX01000002">
    <property type="protein sequence ID" value="GGA37451.1"/>
    <property type="molecule type" value="Genomic_DNA"/>
</dbReference>
<dbReference type="PANTHER" id="PTHR45527:SF14">
    <property type="entry name" value="PLIPASTATIN SYNTHASE SUBUNIT B"/>
    <property type="match status" value="1"/>
</dbReference>
<dbReference type="InterPro" id="IPR020845">
    <property type="entry name" value="AMP-binding_CS"/>
</dbReference>
<keyword evidence="5" id="KW-1185">Reference proteome</keyword>
<dbReference type="InterPro" id="IPR000873">
    <property type="entry name" value="AMP-dep_synth/lig_dom"/>
</dbReference>
<dbReference type="Pfam" id="PF00501">
    <property type="entry name" value="AMP-binding"/>
    <property type="match status" value="1"/>
</dbReference>
<evidence type="ECO:0000259" key="2">
    <source>
        <dbReference type="Pfam" id="PF00501"/>
    </source>
</evidence>
<organism evidence="4 5">
    <name type="scientific">Kroppenstedtia guangzhouensis</name>
    <dbReference type="NCBI Taxonomy" id="1274356"/>
    <lineage>
        <taxon>Bacteria</taxon>
        <taxon>Bacillati</taxon>
        <taxon>Bacillota</taxon>
        <taxon>Bacilli</taxon>
        <taxon>Bacillales</taxon>
        <taxon>Thermoactinomycetaceae</taxon>
        <taxon>Kroppenstedtia</taxon>
    </lineage>
</organism>
<evidence type="ECO:0000256" key="1">
    <source>
        <dbReference type="ARBA" id="ARBA00006432"/>
    </source>
</evidence>
<dbReference type="RefSeq" id="WP_188430099.1">
    <property type="nucleotide sequence ID" value="NZ_BMEX01000002.1"/>
</dbReference>
<dbReference type="NCBIfam" id="TIGR01733">
    <property type="entry name" value="AA-adenyl-dom"/>
    <property type="match status" value="1"/>
</dbReference>
<proteinExistence type="inferred from homology"/>
<dbReference type="InterPro" id="IPR010071">
    <property type="entry name" value="AA_adenyl_dom"/>
</dbReference>
<dbReference type="SUPFAM" id="SSF56801">
    <property type="entry name" value="Acetyl-CoA synthetase-like"/>
    <property type="match status" value="1"/>
</dbReference>
<protein>
    <recommendedName>
        <fullName evidence="6">Amino acid adenylation domain-containing protein</fullName>
    </recommendedName>
</protein>
<dbReference type="InterPro" id="IPR045851">
    <property type="entry name" value="AMP-bd_C_sf"/>
</dbReference>
<feature type="domain" description="AMP-dependent synthetase/ligase" evidence="2">
    <location>
        <begin position="9"/>
        <end position="364"/>
    </location>
</feature>
<accession>A0ABQ1G612</accession>
<dbReference type="Gene3D" id="2.30.38.10">
    <property type="entry name" value="Luciferase, Domain 3"/>
    <property type="match status" value="1"/>
</dbReference>
<evidence type="ECO:0000313" key="4">
    <source>
        <dbReference type="EMBL" id="GGA37451.1"/>
    </source>
</evidence>
<gene>
    <name evidence="4" type="ORF">GCM10007416_07950</name>
</gene>
<dbReference type="PROSITE" id="PS00455">
    <property type="entry name" value="AMP_BINDING"/>
    <property type="match status" value="1"/>
</dbReference>
<dbReference type="Proteomes" id="UP000617979">
    <property type="component" value="Unassembled WGS sequence"/>
</dbReference>
<dbReference type="Gene3D" id="3.40.50.980">
    <property type="match status" value="2"/>
</dbReference>
<dbReference type="PRINTS" id="PR00154">
    <property type="entry name" value="AMPBINDING"/>
</dbReference>
<dbReference type="InterPro" id="IPR025110">
    <property type="entry name" value="AMP-bd_C"/>
</dbReference>
<name>A0ABQ1G612_9BACL</name>
<comment type="caution">
    <text evidence="4">The sequence shown here is derived from an EMBL/GenBank/DDBJ whole genome shotgun (WGS) entry which is preliminary data.</text>
</comment>
<dbReference type="Pfam" id="PF13193">
    <property type="entry name" value="AMP-binding_C"/>
    <property type="match status" value="1"/>
</dbReference>
<evidence type="ECO:0008006" key="6">
    <source>
        <dbReference type="Google" id="ProtNLM"/>
    </source>
</evidence>
<reference evidence="5" key="1">
    <citation type="journal article" date="2019" name="Int. J. Syst. Evol. Microbiol.">
        <title>The Global Catalogue of Microorganisms (GCM) 10K type strain sequencing project: providing services to taxonomists for standard genome sequencing and annotation.</title>
        <authorList>
            <consortium name="The Broad Institute Genomics Platform"/>
            <consortium name="The Broad Institute Genome Sequencing Center for Infectious Disease"/>
            <person name="Wu L."/>
            <person name="Ma J."/>
        </authorList>
    </citation>
    <scope>NUCLEOTIDE SEQUENCE [LARGE SCALE GENOMIC DNA]</scope>
    <source>
        <strain evidence="5">CGMCC 1.12404</strain>
    </source>
</reference>
<evidence type="ECO:0000313" key="5">
    <source>
        <dbReference type="Proteomes" id="UP000617979"/>
    </source>
</evidence>
<dbReference type="Gene3D" id="3.30.300.30">
    <property type="match status" value="1"/>
</dbReference>
<feature type="domain" description="AMP-binding enzyme C-terminal" evidence="3">
    <location>
        <begin position="420"/>
        <end position="493"/>
    </location>
</feature>
<sequence length="514" mass="57790">MNRIMHLSFEARAEKNPDAVAVVFQRESLTYRELNEKSNQLARRLREHGVGPETVVGLMLERSLEMIIGIFGILKAGGAYLPLSPAHPPQRLKYILEDSGTELVLTQSHLYLRFQETLQKEMWALDDPQLYKGPAGNLSCLNQPSDLVYVIYTSGSTGKPKGVMIEHRALVNRMEWMQKAYPIGPEDTILQKTPYTFDVSVWEMFWWSMVGAKVCMLAPGMEKFPQAIIEATETHQVTVMHFVPSMMNVFLNYLEGADEMHRMASLRRVFVSGEALMSRHVEKFNHLLYSVNGTYLTNLYGPTEATIDVSAFDCPTAEVPEGNVPIGRAIRNIDLFVIDEDGRRLPEGQVGELCITGIGLARGYVNNPSLTAERFVEVEPGIRMYKTGDLALVRPDGNIEYHGRIDHQVKIRGIRIELGEIESCAMACKGVDQCAVIVREKSDTVVKLVAFYEASEDFELKRLKGHLRSHLPDYMVPGTYVRMDALPLTDNGKVDRKALSSWEDEQKTLGGGAF</sequence>
<dbReference type="CDD" id="cd05930">
    <property type="entry name" value="A_NRPS"/>
    <property type="match status" value="1"/>
</dbReference>
<evidence type="ECO:0000259" key="3">
    <source>
        <dbReference type="Pfam" id="PF13193"/>
    </source>
</evidence>
<comment type="similarity">
    <text evidence="1">Belongs to the ATP-dependent AMP-binding enzyme family.</text>
</comment>
<dbReference type="InterPro" id="IPR020459">
    <property type="entry name" value="AMP-binding"/>
</dbReference>
<dbReference type="PANTHER" id="PTHR45527">
    <property type="entry name" value="NONRIBOSOMAL PEPTIDE SYNTHETASE"/>
    <property type="match status" value="1"/>
</dbReference>